<dbReference type="Proteomes" id="UP000176944">
    <property type="component" value="Chromosome"/>
</dbReference>
<dbReference type="NCBIfam" id="TIGR00196">
    <property type="entry name" value="yjeF_cterm"/>
    <property type="match status" value="1"/>
</dbReference>
<dbReference type="InterPro" id="IPR036652">
    <property type="entry name" value="YjeF_N_dom_sf"/>
</dbReference>
<dbReference type="InterPro" id="IPR000631">
    <property type="entry name" value="CARKD"/>
</dbReference>
<comment type="function">
    <text evidence="18">Catalyzes the epimerization of the S- and R-forms of NAD(P)HX, a damaged form of NAD(P)H that is a result of enzymatic or heat-dependent hydration. This is a prerequisite for the S-specific NAD(P)H-hydrate dehydratase to allow the repair of both epimers of NAD(P)HX.</text>
</comment>
<comment type="similarity">
    <text evidence="18">Belongs to the NnrE/AIBP family.</text>
</comment>
<dbReference type="EMBL" id="CP017708">
    <property type="protein sequence ID" value="AOY83914.1"/>
    <property type="molecule type" value="Genomic_DNA"/>
</dbReference>
<dbReference type="InterPro" id="IPR030677">
    <property type="entry name" value="Nnr"/>
</dbReference>
<evidence type="ECO:0000256" key="18">
    <source>
        <dbReference type="HAMAP-Rule" id="MF_01966"/>
    </source>
</evidence>
<evidence type="ECO:0000256" key="15">
    <source>
        <dbReference type="ARBA" id="ARBA00048238"/>
    </source>
</evidence>
<evidence type="ECO:0000256" key="17">
    <source>
        <dbReference type="HAMAP-Rule" id="MF_01965"/>
    </source>
</evidence>
<evidence type="ECO:0000256" key="3">
    <source>
        <dbReference type="ARBA" id="ARBA00006001"/>
    </source>
</evidence>
<dbReference type="HAMAP" id="MF_01965">
    <property type="entry name" value="NADHX_dehydratase"/>
    <property type="match status" value="1"/>
</dbReference>
<keyword evidence="10 17" id="KW-0520">NAD</keyword>
<evidence type="ECO:0000256" key="1">
    <source>
        <dbReference type="ARBA" id="ARBA00000013"/>
    </source>
</evidence>
<feature type="binding site" evidence="17">
    <location>
        <position position="466"/>
    </location>
    <ligand>
        <name>(6S)-NADPHX</name>
        <dbReference type="ChEBI" id="CHEBI:64076"/>
    </ligand>
</feature>
<feature type="binding site" evidence="17">
    <location>
        <begin position="436"/>
        <end position="440"/>
    </location>
    <ligand>
        <name>AMP</name>
        <dbReference type="ChEBI" id="CHEBI:456215"/>
    </ligand>
</feature>
<feature type="binding site" evidence="17">
    <location>
        <position position="465"/>
    </location>
    <ligand>
        <name>AMP</name>
        <dbReference type="ChEBI" id="CHEBI:456215"/>
    </ligand>
</feature>
<comment type="function">
    <text evidence="14 19">Bifunctional enzyme that catalyzes the epimerization of the S- and R-forms of NAD(P)HX and the dehydration of the S-form of NAD(P)HX at the expense of ADP, which is converted to AMP. This allows the repair of both epimers of NAD(P)HX, a damaged form of NAD(P)H that is a result of enzymatic or heat-dependent hydration.</text>
</comment>
<evidence type="ECO:0000256" key="8">
    <source>
        <dbReference type="ARBA" id="ARBA00022857"/>
    </source>
</evidence>
<dbReference type="GO" id="GO:0110051">
    <property type="term" value="P:metabolite repair"/>
    <property type="evidence" value="ECO:0007669"/>
    <property type="project" value="TreeGrafter"/>
</dbReference>
<comment type="similarity">
    <text evidence="4 19">In the C-terminal section; belongs to the NnrD/CARKD family.</text>
</comment>
<evidence type="ECO:0000313" key="22">
    <source>
        <dbReference type="EMBL" id="AOY83914.1"/>
    </source>
</evidence>
<dbReference type="GO" id="GO:0052855">
    <property type="term" value="F:ADP-dependent NAD(P)H-hydrate dehydratase activity"/>
    <property type="evidence" value="ECO:0007669"/>
    <property type="project" value="UniProtKB-UniRule"/>
</dbReference>
<feature type="domain" description="YjeF N-terminal" evidence="21">
    <location>
        <begin position="20"/>
        <end position="220"/>
    </location>
</feature>
<feature type="binding site" evidence="18">
    <location>
        <begin position="134"/>
        <end position="140"/>
    </location>
    <ligand>
        <name>(6S)-NADPHX</name>
        <dbReference type="ChEBI" id="CHEBI:64076"/>
    </ligand>
</feature>
<gene>
    <name evidence="17" type="primary">nnrD</name>
    <name evidence="18" type="synonym">nnrE</name>
    <name evidence="22" type="ORF">BJP36_32315</name>
</gene>
<keyword evidence="7 17" id="KW-0067">ATP-binding</keyword>
<comment type="similarity">
    <text evidence="3 19">In the N-terminal section; belongs to the NnrE/AIBP family.</text>
</comment>
<dbReference type="PANTHER" id="PTHR12592:SF0">
    <property type="entry name" value="ATP-DEPENDENT (S)-NAD(P)H-HYDRATE DEHYDRATASE"/>
    <property type="match status" value="1"/>
</dbReference>
<dbReference type="Pfam" id="PF01256">
    <property type="entry name" value="Carb_kinase"/>
    <property type="match status" value="1"/>
</dbReference>
<dbReference type="GO" id="GO:0005524">
    <property type="term" value="F:ATP binding"/>
    <property type="evidence" value="ECO:0007669"/>
    <property type="project" value="UniProtKB-UniRule"/>
</dbReference>
<evidence type="ECO:0000256" key="5">
    <source>
        <dbReference type="ARBA" id="ARBA00022723"/>
    </source>
</evidence>
<evidence type="ECO:0000256" key="11">
    <source>
        <dbReference type="ARBA" id="ARBA00023235"/>
    </source>
</evidence>
<evidence type="ECO:0000256" key="12">
    <source>
        <dbReference type="ARBA" id="ARBA00023239"/>
    </source>
</evidence>
<proteinExistence type="inferred from homology"/>
<evidence type="ECO:0000256" key="16">
    <source>
        <dbReference type="ARBA" id="ARBA00049209"/>
    </source>
</evidence>
<keyword evidence="5 18" id="KW-0479">Metal-binding</keyword>
<keyword evidence="12 17" id="KW-0456">Lyase</keyword>
<dbReference type="GO" id="GO:0046872">
    <property type="term" value="F:metal ion binding"/>
    <property type="evidence" value="ECO:0007669"/>
    <property type="project" value="UniProtKB-UniRule"/>
</dbReference>
<evidence type="ECO:0000256" key="9">
    <source>
        <dbReference type="ARBA" id="ARBA00022958"/>
    </source>
</evidence>
<dbReference type="PROSITE" id="PS51385">
    <property type="entry name" value="YJEF_N"/>
    <property type="match status" value="1"/>
</dbReference>
<accession>A0A1D9G8R4</accession>
<reference evidence="23" key="1">
    <citation type="submission" date="2016-10" db="EMBL/GenBank/DDBJ databases">
        <title>Comparative genomics uncovers the prolific and rare metabolic potential of the cyanobacterial genus Moorea.</title>
        <authorList>
            <person name="Leao T."/>
            <person name="Castelao G."/>
            <person name="Korobeynikov A."/>
            <person name="Monroe E.A."/>
            <person name="Podell S."/>
            <person name="Glukhov E."/>
            <person name="Allen E."/>
            <person name="Gerwick W.H."/>
            <person name="Gerwick L."/>
        </authorList>
    </citation>
    <scope>NUCLEOTIDE SEQUENCE [LARGE SCALE GENOMIC DNA]</scope>
    <source>
        <strain evidence="23">JHB</strain>
    </source>
</reference>
<comment type="function">
    <text evidence="17">Catalyzes the dehydration of the S-form of NAD(P)HX at the expense of ADP, which is converted to AMP. Together with NAD(P)HX epimerase, which catalyzes the epimerization of the S- and R-forms, the enzyme allows the repair of both epimers of NAD(P)HX, a damaged form of NAD(P)H that is a result of enzymatic or heat-dependent hydration.</text>
</comment>
<dbReference type="SUPFAM" id="SSF64153">
    <property type="entry name" value="YjeF N-terminal domain-like"/>
    <property type="match status" value="1"/>
</dbReference>
<dbReference type="Pfam" id="PF03853">
    <property type="entry name" value="YjeF_N"/>
    <property type="match status" value="1"/>
</dbReference>
<comment type="cofactor">
    <cofactor evidence="18 19">
        <name>K(+)</name>
        <dbReference type="ChEBI" id="CHEBI:29103"/>
    </cofactor>
    <text evidence="18 19">Binds 1 potassium ion per subunit.</text>
</comment>
<protein>
    <recommendedName>
        <fullName evidence="19">Bifunctional NAD(P)H-hydrate repair enzyme</fullName>
    </recommendedName>
    <alternativeName>
        <fullName evidence="19">Nicotinamide nucleotide repair protein</fullName>
    </alternativeName>
    <domain>
        <recommendedName>
            <fullName evidence="19">ADP-dependent (S)-NAD(P)H-hydrate dehydratase</fullName>
            <ecNumber evidence="19">4.2.1.136</ecNumber>
        </recommendedName>
        <alternativeName>
            <fullName evidence="19">ADP-dependent NAD(P)HX dehydratase</fullName>
        </alternativeName>
    </domain>
    <domain>
        <recommendedName>
            <fullName evidence="19">NAD(P)H-hydrate epimerase</fullName>
            <ecNumber evidence="19">5.1.99.6</ecNumber>
        </recommendedName>
    </domain>
</protein>
<evidence type="ECO:0000313" key="23">
    <source>
        <dbReference type="Proteomes" id="UP000176944"/>
    </source>
</evidence>
<dbReference type="SUPFAM" id="SSF53613">
    <property type="entry name" value="Ribokinase-like"/>
    <property type="match status" value="1"/>
</dbReference>
<dbReference type="InterPro" id="IPR017953">
    <property type="entry name" value="Carbohydrate_kinase_pred_CS"/>
</dbReference>
<dbReference type="CDD" id="cd01171">
    <property type="entry name" value="YXKO-related"/>
    <property type="match status" value="1"/>
</dbReference>
<dbReference type="Gene3D" id="3.40.1190.20">
    <property type="match status" value="1"/>
</dbReference>
<dbReference type="PROSITE" id="PS51383">
    <property type="entry name" value="YJEF_C_3"/>
    <property type="match status" value="1"/>
</dbReference>
<evidence type="ECO:0000256" key="10">
    <source>
        <dbReference type="ARBA" id="ARBA00023027"/>
    </source>
</evidence>
<dbReference type="PIRSF" id="PIRSF017184">
    <property type="entry name" value="Nnr"/>
    <property type="match status" value="1"/>
</dbReference>
<comment type="caution">
    <text evidence="18">Lacks conserved residue(s) required for the propagation of feature annotation.</text>
</comment>
<keyword evidence="8 17" id="KW-0521">NADP</keyword>
<comment type="catalytic activity">
    <reaction evidence="15 17 19">
        <text>(6S)-NADHX + ADP = AMP + phosphate + NADH + H(+)</text>
        <dbReference type="Rhea" id="RHEA:32223"/>
        <dbReference type="ChEBI" id="CHEBI:15378"/>
        <dbReference type="ChEBI" id="CHEBI:43474"/>
        <dbReference type="ChEBI" id="CHEBI:57945"/>
        <dbReference type="ChEBI" id="CHEBI:64074"/>
        <dbReference type="ChEBI" id="CHEBI:456215"/>
        <dbReference type="ChEBI" id="CHEBI:456216"/>
        <dbReference type="EC" id="4.2.1.136"/>
    </reaction>
</comment>
<feature type="binding site" evidence="17">
    <location>
        <position position="269"/>
    </location>
    <ligand>
        <name>(6S)-NADPHX</name>
        <dbReference type="ChEBI" id="CHEBI:64076"/>
    </ligand>
</feature>
<dbReference type="GO" id="GO:0046496">
    <property type="term" value="P:nicotinamide nucleotide metabolic process"/>
    <property type="evidence" value="ECO:0007669"/>
    <property type="project" value="UniProtKB-UniRule"/>
</dbReference>
<comment type="catalytic activity">
    <reaction evidence="2 18 19">
        <text>(6R)-NADPHX = (6S)-NADPHX</text>
        <dbReference type="Rhea" id="RHEA:32227"/>
        <dbReference type="ChEBI" id="CHEBI:64076"/>
        <dbReference type="ChEBI" id="CHEBI:64077"/>
        <dbReference type="EC" id="5.1.99.6"/>
    </reaction>
</comment>
<keyword evidence="6 17" id="KW-0547">Nucleotide-binding</keyword>
<evidence type="ECO:0000256" key="14">
    <source>
        <dbReference type="ARBA" id="ARBA00025153"/>
    </source>
</evidence>
<evidence type="ECO:0000259" key="20">
    <source>
        <dbReference type="PROSITE" id="PS51383"/>
    </source>
</evidence>
<evidence type="ECO:0000256" key="6">
    <source>
        <dbReference type="ARBA" id="ARBA00022741"/>
    </source>
</evidence>
<feature type="binding site" evidence="18">
    <location>
        <position position="130"/>
    </location>
    <ligand>
        <name>K(+)</name>
        <dbReference type="ChEBI" id="CHEBI:29103"/>
    </ligand>
</feature>
<name>A0A1D9G8R4_MOOP1</name>
<evidence type="ECO:0000259" key="21">
    <source>
        <dbReference type="PROSITE" id="PS51385"/>
    </source>
</evidence>
<comment type="cofactor">
    <cofactor evidence="17">
        <name>Mg(2+)</name>
        <dbReference type="ChEBI" id="CHEBI:18420"/>
    </cofactor>
</comment>
<dbReference type="EC" id="4.2.1.136" evidence="19"/>
<feature type="domain" description="YjeF C-terminal" evidence="20">
    <location>
        <begin position="234"/>
        <end position="533"/>
    </location>
</feature>
<dbReference type="EC" id="5.1.99.6" evidence="19"/>
<feature type="binding site" evidence="18">
    <location>
        <begin position="69"/>
        <end position="73"/>
    </location>
    <ligand>
        <name>(6S)-NADPHX</name>
        <dbReference type="ChEBI" id="CHEBI:64076"/>
    </ligand>
</feature>
<comment type="subunit">
    <text evidence="17">Homotetramer.</text>
</comment>
<evidence type="ECO:0000256" key="19">
    <source>
        <dbReference type="PIRNR" id="PIRNR017184"/>
    </source>
</evidence>
<dbReference type="InterPro" id="IPR004443">
    <property type="entry name" value="YjeF_N_dom"/>
</dbReference>
<dbReference type="PROSITE" id="PS01050">
    <property type="entry name" value="YJEF_C_2"/>
    <property type="match status" value="1"/>
</dbReference>
<comment type="similarity">
    <text evidence="17">Belongs to the NnrD/CARKD family.</text>
</comment>
<feature type="binding site" evidence="17">
    <location>
        <position position="350"/>
    </location>
    <ligand>
        <name>(6S)-NADPHX</name>
        <dbReference type="ChEBI" id="CHEBI:64076"/>
    </ligand>
</feature>
<keyword evidence="11 18" id="KW-0413">Isomerase</keyword>
<dbReference type="Gene3D" id="3.40.50.10260">
    <property type="entry name" value="YjeF N-terminal domain"/>
    <property type="match status" value="1"/>
</dbReference>
<comment type="catalytic activity">
    <reaction evidence="1 18 19">
        <text>(6R)-NADHX = (6S)-NADHX</text>
        <dbReference type="Rhea" id="RHEA:32215"/>
        <dbReference type="ChEBI" id="CHEBI:64074"/>
        <dbReference type="ChEBI" id="CHEBI:64075"/>
        <dbReference type="EC" id="5.1.99.6"/>
    </reaction>
</comment>
<dbReference type="GO" id="GO:0052856">
    <property type="term" value="F:NAD(P)HX epimerase activity"/>
    <property type="evidence" value="ECO:0007669"/>
    <property type="project" value="UniProtKB-UniRule"/>
</dbReference>
<feature type="binding site" evidence="18">
    <location>
        <position position="70"/>
    </location>
    <ligand>
        <name>K(+)</name>
        <dbReference type="ChEBI" id="CHEBI:29103"/>
    </ligand>
</feature>
<keyword evidence="13" id="KW-0511">Multifunctional enzyme</keyword>
<dbReference type="AlphaFoldDB" id="A0A1D9G8R4"/>
<comment type="catalytic activity">
    <reaction evidence="16 17 19">
        <text>(6S)-NADPHX + ADP = AMP + phosphate + NADPH + H(+)</text>
        <dbReference type="Rhea" id="RHEA:32235"/>
        <dbReference type="ChEBI" id="CHEBI:15378"/>
        <dbReference type="ChEBI" id="CHEBI:43474"/>
        <dbReference type="ChEBI" id="CHEBI:57783"/>
        <dbReference type="ChEBI" id="CHEBI:64076"/>
        <dbReference type="ChEBI" id="CHEBI:456215"/>
        <dbReference type="ChEBI" id="CHEBI:456216"/>
        <dbReference type="EC" id="4.2.1.136"/>
    </reaction>
</comment>
<dbReference type="HAMAP" id="MF_01966">
    <property type="entry name" value="NADHX_epimerase"/>
    <property type="match status" value="1"/>
</dbReference>
<evidence type="ECO:0000256" key="7">
    <source>
        <dbReference type="ARBA" id="ARBA00022840"/>
    </source>
</evidence>
<organism evidence="22 23">
    <name type="scientific">Moorena producens (strain JHB)</name>
    <dbReference type="NCBI Taxonomy" id="1454205"/>
    <lineage>
        <taxon>Bacteria</taxon>
        <taxon>Bacillati</taxon>
        <taxon>Cyanobacteriota</taxon>
        <taxon>Cyanophyceae</taxon>
        <taxon>Coleofasciculales</taxon>
        <taxon>Coleofasciculaceae</taxon>
        <taxon>Moorena</taxon>
    </lineage>
</organism>
<dbReference type="PANTHER" id="PTHR12592">
    <property type="entry name" value="ATP-DEPENDENT (S)-NAD(P)H-HYDRATE DEHYDRATASE FAMILY MEMBER"/>
    <property type="match status" value="1"/>
</dbReference>
<sequence length="538" mass="57864">MESENRREVIEQVVVTASKMREIEGRIFEAGMPVAALMEKVAGLITRYIQTLYPWAENRRVGVLVGPGHNGGDGLVVARELYLQGYEIHIYRPLSKLKELTDYHAQYAVSLGIPFYDEIEPLYECDLIIDGLFGFGLTRSLSGSIAEAVELLNQWSQPVVSIDLPSGLHTDTGEVLGIAVRATRTLCLGLWKLAFLQDQGLDYIGEAELIDFGIPLKDIWSILGEPPDLLRVTETVAKQFLPLPRPKVTHKYQQGHLLLICGSKHYSGAAILAGLGARASGVGMLSMAVPESIKLLVVSHLPEAVVIGCPETTAGAIAFLPELVLEKLHQPSGSYQTSNQTYNAIACGPGVTKDAKDMVQGVLAAQCPIVLDADSLNILAELITIPTLLKRPGQTVLTPHVGEFRRLFPDSAELLPDRVKAVQKASQLSRSVVLLKGARSAIANPMGSVWLIPESTPALARGGSGDVLTGLVGGLLAQPVLSEQPLEAIVATAAWWHAQAGILAAQERSELGVDGGILAEFLMAVVRGKREEGVGNRQ</sequence>
<keyword evidence="9 18" id="KW-0630">Potassium</keyword>
<feature type="binding site" evidence="18">
    <location>
        <position position="163"/>
    </location>
    <ligand>
        <name>(6S)-NADPHX</name>
        <dbReference type="ChEBI" id="CHEBI:64076"/>
    </ligand>
</feature>
<dbReference type="NCBIfam" id="TIGR00197">
    <property type="entry name" value="yjeF_nterm"/>
    <property type="match status" value="1"/>
</dbReference>
<feature type="binding site" evidence="17">
    <location>
        <position position="400"/>
    </location>
    <ligand>
        <name>(6S)-NADPHX</name>
        <dbReference type="ChEBI" id="CHEBI:64076"/>
    </ligand>
</feature>
<evidence type="ECO:0000256" key="13">
    <source>
        <dbReference type="ARBA" id="ARBA00023268"/>
    </source>
</evidence>
<evidence type="ECO:0000256" key="2">
    <source>
        <dbReference type="ARBA" id="ARBA00000909"/>
    </source>
</evidence>
<feature type="binding site" evidence="18">
    <location>
        <position position="166"/>
    </location>
    <ligand>
        <name>K(+)</name>
        <dbReference type="ChEBI" id="CHEBI:29103"/>
    </ligand>
</feature>
<evidence type="ECO:0000256" key="4">
    <source>
        <dbReference type="ARBA" id="ARBA00009524"/>
    </source>
</evidence>
<dbReference type="InterPro" id="IPR029056">
    <property type="entry name" value="Ribokinase-like"/>
</dbReference>